<dbReference type="SUPFAM" id="SSF51998">
    <property type="entry name" value="PFL-like glycyl radical enzymes"/>
    <property type="match status" value="1"/>
</dbReference>
<accession>J3VQJ8</accession>
<dbReference type="Gene3D" id="1.10.1650.20">
    <property type="match status" value="1"/>
</dbReference>
<evidence type="ECO:0000313" key="1">
    <source>
        <dbReference type="EMBL" id="AFP84241.1"/>
    </source>
</evidence>
<evidence type="ECO:0000313" key="2">
    <source>
        <dbReference type="Proteomes" id="UP000003935"/>
    </source>
</evidence>
<dbReference type="Proteomes" id="UP000003935">
    <property type="component" value="Chromosome"/>
</dbReference>
<sequence length="542" mass="66974">MKIYSFCNYKTNILKVLNKIKKNEKIFNFINYYLNYLNYKNKKKIGLLLYFKVSKKISILNIKKNGIFFFSNKNIYLYKILKNYDFNDIFDIIKIIKINKIQFNIKIVKKIFTKILKKKNKQIYENLEERFLITIFLNNINETNKKMFVYKSLLNYNINNFFIINKDFKKVCSIMYLNKNENFTKKIHLGLIKNNYNNKIPFYLNYIFNYFLKFNELKLNLSIEIYNLDVLKIIKMIKKIKKIKIFINIGINDLFFEKFFKNKKLILFNSIEIKKNYGYYLQNFYDEYIGFGSFRKLYYKIFKNKNIFKVKINAKNFFLKIFKTKNLKIFFLDTLNRNNINKHISSLFSNFFHPKIFDKNNFFKKNYFFYKNNNVLINKNNSFYLELFFFINFKICKNFKKKITFLYKILNKKNENFIIEKELYFCLNYRIKPITIYFNEIKKKIKEYIYFLILKVNCYLSKLSEPYCWYLGSDIYNYNFFYKKMYISNKWNLLLDKINLFKLKNSFYLNFTNKKLKVKLKLLNNYILKLIIKNWQKKNEKY</sequence>
<proteinExistence type="predicted"/>
<dbReference type="STRING" id="1202540.A357_014"/>
<name>J3VQJ8_CARRU</name>
<protein>
    <submittedName>
        <fullName evidence="1">Putative ribonucleotide-diphosphate reductase alpha subunit</fullName>
    </submittedName>
</protein>
<dbReference type="EMBL" id="CP003545">
    <property type="protein sequence ID" value="AFP84241.1"/>
    <property type="molecule type" value="Genomic_DNA"/>
</dbReference>
<dbReference type="Gene3D" id="3.20.70.20">
    <property type="match status" value="1"/>
</dbReference>
<organism evidence="1 2">
    <name type="scientific">Candidatus Carsonella ruddii PC isolate NHV</name>
    <dbReference type="NCBI Taxonomy" id="1202540"/>
    <lineage>
        <taxon>Bacteria</taxon>
        <taxon>Pseudomonadati</taxon>
        <taxon>Pseudomonadota</taxon>
        <taxon>Gammaproteobacteria</taxon>
        <taxon>Oceanospirillales</taxon>
        <taxon>Halomonadaceae</taxon>
        <taxon>Zymobacter group</taxon>
        <taxon>Candidatus Carsonella</taxon>
    </lineage>
</organism>
<dbReference type="PATRIC" id="fig|1202540.3.peg.15"/>
<dbReference type="HOGENOM" id="CLU_502221_0_0_6"/>
<gene>
    <name evidence="1" type="primary">nrdA</name>
    <name evidence="1" type="ORF">A357_014</name>
</gene>
<dbReference type="KEGG" id="crv:A357_014"/>
<dbReference type="AlphaFoldDB" id="J3VQJ8"/>
<reference evidence="1 2" key="1">
    <citation type="journal article" date="2012" name="Mol. Biol. Evol.">
        <title>Genome reduction and co-evolution between the primary and secondary bacterial symbionts of psyllids.</title>
        <authorList>
            <person name="Sloan D.B."/>
            <person name="Moran N.A."/>
        </authorList>
    </citation>
    <scope>NUCLEOTIDE SEQUENCE [LARGE SCALE GENOMIC DNA]</scope>
    <source>
        <strain evidence="1 2">PC</strain>
    </source>
</reference>